<gene>
    <name evidence="7" type="ORF">MPDQ_003499</name>
</gene>
<dbReference type="STRING" id="5098.A0A507R340"/>
<dbReference type="PANTHER" id="PTHR11941:SF68">
    <property type="entry name" value="CARNITINYL-COA DEHYDRATASE"/>
    <property type="match status" value="1"/>
</dbReference>
<evidence type="ECO:0008006" key="9">
    <source>
        <dbReference type="Google" id="ProtNLM"/>
    </source>
</evidence>
<dbReference type="Gene3D" id="3.90.226.10">
    <property type="entry name" value="2-enoyl-CoA Hydratase, Chain A, domain 1"/>
    <property type="match status" value="1"/>
</dbReference>
<dbReference type="GO" id="GO:0005739">
    <property type="term" value="C:mitochondrion"/>
    <property type="evidence" value="ECO:0007669"/>
    <property type="project" value="TreeGrafter"/>
</dbReference>
<evidence type="ECO:0000256" key="4">
    <source>
        <dbReference type="ARBA" id="ARBA00023140"/>
    </source>
</evidence>
<evidence type="ECO:0000313" key="8">
    <source>
        <dbReference type="Proteomes" id="UP000319663"/>
    </source>
</evidence>
<name>A0A507R340_MONPU</name>
<dbReference type="AlphaFoldDB" id="A0A507R340"/>
<keyword evidence="5" id="KW-0413">Isomerase</keyword>
<keyword evidence="6" id="KW-0456">Lyase</keyword>
<sequence>MSSELVTKPPQTKVFDLSFPAPHVLLVTINREKARNSIPMEGHWEGDAVFTWFDQEPSLRVAVITGAGDKAFCAGQDLIQQNTRASGGDGGSERQTLPVSGFAGLSRRVGKKPVIAAVNGFALGGGFEICLNLDIVVAAPNAKFGLPEVNVGLYAGAGGLSRIARSAGLQVASEVALTGRHITAEEAKLWGLVNRISKTQASVVPEALEVAALITSKSPDAIIVSRAGIRQSFETGSVERATQITEQQYGPQLLKGENFKIGVRAFAEKKKPQWVAPRL</sequence>
<dbReference type="FunFam" id="3.90.226.10:FF:000074">
    <property type="entry name" value="Enoyl-CoA hydratase (AFU_orthologue AFUA_2G10650)"/>
    <property type="match status" value="1"/>
</dbReference>
<dbReference type="OrthoDB" id="2139957at2759"/>
<dbReference type="GO" id="GO:0016853">
    <property type="term" value="F:isomerase activity"/>
    <property type="evidence" value="ECO:0007669"/>
    <property type="project" value="UniProtKB-KW"/>
</dbReference>
<comment type="caution">
    <text evidence="7">The sequence shown here is derived from an EMBL/GenBank/DDBJ whole genome shotgun (WGS) entry which is preliminary data.</text>
</comment>
<comment type="subcellular location">
    <subcellularLocation>
        <location evidence="1">Peroxisome</location>
    </subcellularLocation>
</comment>
<evidence type="ECO:0000256" key="1">
    <source>
        <dbReference type="ARBA" id="ARBA00004275"/>
    </source>
</evidence>
<proteinExistence type="inferred from homology"/>
<dbReference type="InterPro" id="IPR029045">
    <property type="entry name" value="ClpP/crotonase-like_dom_sf"/>
</dbReference>
<keyword evidence="8" id="KW-1185">Reference proteome</keyword>
<evidence type="ECO:0000256" key="2">
    <source>
        <dbReference type="ARBA" id="ARBA00004924"/>
    </source>
</evidence>
<dbReference type="SUPFAM" id="SSF52096">
    <property type="entry name" value="ClpP/crotonase"/>
    <property type="match status" value="1"/>
</dbReference>
<dbReference type="PANTHER" id="PTHR11941">
    <property type="entry name" value="ENOYL-COA HYDRATASE-RELATED"/>
    <property type="match status" value="1"/>
</dbReference>
<dbReference type="Proteomes" id="UP000319663">
    <property type="component" value="Unassembled WGS sequence"/>
</dbReference>
<keyword evidence="4" id="KW-0576">Peroxisome</keyword>
<comment type="pathway">
    <text evidence="2">Siderophore biosynthesis.</text>
</comment>
<evidence type="ECO:0000256" key="5">
    <source>
        <dbReference type="ARBA" id="ARBA00023235"/>
    </source>
</evidence>
<dbReference type="Pfam" id="PF00378">
    <property type="entry name" value="ECH_1"/>
    <property type="match status" value="1"/>
</dbReference>
<dbReference type="EMBL" id="VIFY01000022">
    <property type="protein sequence ID" value="TQB75246.1"/>
    <property type="molecule type" value="Genomic_DNA"/>
</dbReference>
<evidence type="ECO:0000313" key="7">
    <source>
        <dbReference type="EMBL" id="TQB75246.1"/>
    </source>
</evidence>
<dbReference type="GO" id="GO:0005777">
    <property type="term" value="C:peroxisome"/>
    <property type="evidence" value="ECO:0007669"/>
    <property type="project" value="UniProtKB-SubCell"/>
</dbReference>
<accession>A0A507R340</accession>
<evidence type="ECO:0000256" key="6">
    <source>
        <dbReference type="ARBA" id="ARBA00023239"/>
    </source>
</evidence>
<comment type="similarity">
    <text evidence="3">Belongs to the enoyl-CoA hydratase/isomerase family.</text>
</comment>
<dbReference type="GO" id="GO:0006635">
    <property type="term" value="P:fatty acid beta-oxidation"/>
    <property type="evidence" value="ECO:0007669"/>
    <property type="project" value="TreeGrafter"/>
</dbReference>
<organism evidence="7 8">
    <name type="scientific">Monascus purpureus</name>
    <name type="common">Red mold</name>
    <name type="synonym">Monascus anka</name>
    <dbReference type="NCBI Taxonomy" id="5098"/>
    <lineage>
        <taxon>Eukaryota</taxon>
        <taxon>Fungi</taxon>
        <taxon>Dikarya</taxon>
        <taxon>Ascomycota</taxon>
        <taxon>Pezizomycotina</taxon>
        <taxon>Eurotiomycetes</taxon>
        <taxon>Eurotiomycetidae</taxon>
        <taxon>Eurotiales</taxon>
        <taxon>Aspergillaceae</taxon>
        <taxon>Monascus</taxon>
    </lineage>
</organism>
<protein>
    <recommendedName>
        <fullName evidence="9">Enoyl-CoA hydratase</fullName>
    </recommendedName>
</protein>
<evidence type="ECO:0000256" key="3">
    <source>
        <dbReference type="ARBA" id="ARBA00005254"/>
    </source>
</evidence>
<reference evidence="7 8" key="1">
    <citation type="submission" date="2019-06" db="EMBL/GenBank/DDBJ databases">
        <title>Wine fermentation using esterase from Monascus purpureus.</title>
        <authorList>
            <person name="Geng C."/>
            <person name="Zhang Y."/>
        </authorList>
    </citation>
    <scope>NUCLEOTIDE SEQUENCE [LARGE SCALE GENOMIC DNA]</scope>
    <source>
        <strain evidence="7">HQ1</strain>
    </source>
</reference>
<dbReference type="InterPro" id="IPR001753">
    <property type="entry name" value="Enoyl-CoA_hydra/iso"/>
</dbReference>
<dbReference type="GO" id="GO:0016829">
    <property type="term" value="F:lyase activity"/>
    <property type="evidence" value="ECO:0007669"/>
    <property type="project" value="UniProtKB-KW"/>
</dbReference>
<dbReference type="CDD" id="cd06558">
    <property type="entry name" value="crotonase-like"/>
    <property type="match status" value="1"/>
</dbReference>